<dbReference type="FunFam" id="3.20.20.80:FF:000014">
    <property type="entry name" value="Alpha,alpha-phosphotrehalase"/>
    <property type="match status" value="1"/>
</dbReference>
<dbReference type="SUPFAM" id="SSF51011">
    <property type="entry name" value="Glycosyl hydrolase domain"/>
    <property type="match status" value="1"/>
</dbReference>
<evidence type="ECO:0000256" key="4">
    <source>
        <dbReference type="ARBA" id="ARBA00022801"/>
    </source>
</evidence>
<dbReference type="GO" id="GO:0005737">
    <property type="term" value="C:cytoplasm"/>
    <property type="evidence" value="ECO:0007669"/>
    <property type="project" value="UniProtKB-SubCell"/>
</dbReference>
<evidence type="ECO:0000256" key="2">
    <source>
        <dbReference type="ARBA" id="ARBA00008061"/>
    </source>
</evidence>
<evidence type="ECO:0000259" key="7">
    <source>
        <dbReference type="SMART" id="SM00642"/>
    </source>
</evidence>
<dbReference type="SMART" id="SM00642">
    <property type="entry name" value="Aamy"/>
    <property type="match status" value="1"/>
</dbReference>
<evidence type="ECO:0000256" key="3">
    <source>
        <dbReference type="ARBA" id="ARBA00022490"/>
    </source>
</evidence>
<dbReference type="InterPro" id="IPR012769">
    <property type="entry name" value="Trehalose_TreC"/>
</dbReference>
<accession>A0A383RM91</accession>
<dbReference type="NCBIfam" id="NF008183">
    <property type="entry name" value="PRK10933.1"/>
    <property type="match status" value="1"/>
</dbReference>
<dbReference type="InterPro" id="IPR013780">
    <property type="entry name" value="Glyco_hydro_b"/>
</dbReference>
<dbReference type="InterPro" id="IPR017853">
    <property type="entry name" value="GH"/>
</dbReference>
<dbReference type="Gene3D" id="3.20.20.80">
    <property type="entry name" value="Glycosidases"/>
    <property type="match status" value="1"/>
</dbReference>
<name>A0A383RM91_PAEAL</name>
<dbReference type="PANTHER" id="PTHR10357">
    <property type="entry name" value="ALPHA-AMYLASE FAMILY MEMBER"/>
    <property type="match status" value="1"/>
</dbReference>
<dbReference type="EMBL" id="LS992241">
    <property type="protein sequence ID" value="SYX87416.1"/>
    <property type="molecule type" value="Genomic_DNA"/>
</dbReference>
<dbReference type="FunFam" id="3.20.20.80:FF:000064">
    <property type="entry name" value="Oligo-1,6-glucosidase"/>
    <property type="match status" value="1"/>
</dbReference>
<dbReference type="FunFam" id="3.90.400.10:FF:000002">
    <property type="entry name" value="Sucrose isomerase"/>
    <property type="match status" value="1"/>
</dbReference>
<dbReference type="CDD" id="cd11333">
    <property type="entry name" value="AmyAc_SI_OligoGlu_DGase"/>
    <property type="match status" value="1"/>
</dbReference>
<keyword evidence="5 8" id="KW-0326">Glycosidase</keyword>
<dbReference type="NCBIfam" id="TIGR02403">
    <property type="entry name" value="trehalose_treC"/>
    <property type="match status" value="1"/>
</dbReference>
<protein>
    <recommendedName>
        <fullName evidence="6">Alpha,alpha-phosphotrehalase</fullName>
        <ecNumber evidence="6">3.2.1.93</ecNumber>
    </recommendedName>
</protein>
<dbReference type="GO" id="GO:0005993">
    <property type="term" value="P:trehalose catabolic process"/>
    <property type="evidence" value="ECO:0007669"/>
    <property type="project" value="InterPro"/>
</dbReference>
<comment type="subcellular location">
    <subcellularLocation>
        <location evidence="1">Cytoplasm</location>
    </subcellularLocation>
</comment>
<dbReference type="AlphaFoldDB" id="A0A383RM91"/>
<dbReference type="InterPro" id="IPR006047">
    <property type="entry name" value="GH13_cat_dom"/>
</dbReference>
<evidence type="ECO:0000313" key="9">
    <source>
        <dbReference type="Proteomes" id="UP000304148"/>
    </source>
</evidence>
<keyword evidence="3" id="KW-0963">Cytoplasm</keyword>
<dbReference type="Proteomes" id="UP000304148">
    <property type="component" value="Chromosome"/>
</dbReference>
<comment type="similarity">
    <text evidence="2">Belongs to the glycosyl hydrolase 13 family.</text>
</comment>
<dbReference type="GO" id="GO:0008788">
    <property type="term" value="F:alpha,alpha-phosphotrehalase activity"/>
    <property type="evidence" value="ECO:0007669"/>
    <property type="project" value="UniProtKB-UniRule"/>
</dbReference>
<proteinExistence type="inferred from homology"/>
<dbReference type="InterPro" id="IPR056300">
    <property type="entry name" value="SusG-like_C"/>
</dbReference>
<dbReference type="PANTHER" id="PTHR10357:SF217">
    <property type="entry name" value="TREHALOSE-6-PHOSPHATE HYDROLASE"/>
    <property type="match status" value="1"/>
</dbReference>
<organism evidence="8 9">
    <name type="scientific">Paenibacillus alvei</name>
    <name type="common">Bacillus alvei</name>
    <dbReference type="NCBI Taxonomy" id="44250"/>
    <lineage>
        <taxon>Bacteria</taxon>
        <taxon>Bacillati</taxon>
        <taxon>Bacillota</taxon>
        <taxon>Bacilli</taxon>
        <taxon>Bacillales</taxon>
        <taxon>Paenibacillaceae</taxon>
        <taxon>Paenibacillus</taxon>
    </lineage>
</organism>
<dbReference type="Pfam" id="PF00128">
    <property type="entry name" value="Alpha-amylase"/>
    <property type="match status" value="1"/>
</dbReference>
<reference evidence="9" key="1">
    <citation type="submission" date="2018-08" db="EMBL/GenBank/DDBJ databases">
        <authorList>
            <person name="Chevrot R."/>
        </authorList>
    </citation>
    <scope>NUCLEOTIDE SEQUENCE [LARGE SCALE GENOMIC DNA]</scope>
</reference>
<evidence type="ECO:0000256" key="6">
    <source>
        <dbReference type="NCBIfam" id="TIGR02403"/>
    </source>
</evidence>
<dbReference type="InterPro" id="IPR045857">
    <property type="entry name" value="O16G_dom_2"/>
</dbReference>
<keyword evidence="4 8" id="KW-0378">Hydrolase</keyword>
<dbReference type="FunFam" id="2.60.40.1180:FF:000007">
    <property type="entry name" value="Sucrose isomerase"/>
    <property type="match status" value="1"/>
</dbReference>
<evidence type="ECO:0000256" key="5">
    <source>
        <dbReference type="ARBA" id="ARBA00023295"/>
    </source>
</evidence>
<feature type="domain" description="Glycosyl hydrolase family 13 catalytic" evidence="7">
    <location>
        <begin position="17"/>
        <end position="423"/>
    </location>
</feature>
<evidence type="ECO:0000313" key="8">
    <source>
        <dbReference type="EMBL" id="SYX87416.1"/>
    </source>
</evidence>
<dbReference type="SUPFAM" id="SSF51445">
    <property type="entry name" value="(Trans)glycosidases"/>
    <property type="match status" value="1"/>
</dbReference>
<dbReference type="EC" id="3.2.1.93" evidence="6"/>
<sequence>MTQQLEQEWWKKSVIYQIYPKSFNDTNGDGIGDLQGIIDKLDYLKELGIDVIWLTPIYESPQKDNGYDISDYYRIQPEYGTMDTFEKLLQEAHDKDIRIIMDIVVNHTSTEHIWFKDAASSTNSPIRNYYIWKDGVNGGEPNNWQSKFGGSAWAYDERTGQYYLHLYDVTQADLNWENSVLRDKVYDMMHYWLNKGVDGFRLDVINVISKDQDYPNDTLATATADGRKYYTDGPRIHEFLKEMNARVFSQYPHMLTVGEMSSTTMDNCIKYTHPDERELSMVFNFHHLKVDYPNGEKWVKADFDFLQLKRIMSEWQVGMNTGGGWNALFWCNHDQPRVVSRFGDDGVYRVQSAKMLAMTLHLMQGTPYVYQGEELGMTNPHFSHISEYRDIESINAHRLLQKQGVPEADIMAALQQKSRDNSRTPMQWDASNHGGFTTGIPWIGSAPNYQDINAEAALRDPNSVFHHYRELIALRKQHDIIVHGDYRLLLEDDPRIFAYMRTHESERLLVISNFYGEEAEFTLPVEVSLHGEAHILISNYKDTPNTFQQLTLRPYESVAFLIGKHD</sequence>
<gene>
    <name evidence="8" type="primary">treA</name>
    <name evidence="8" type="ORF">PBLR_15846</name>
</gene>
<dbReference type="Gene3D" id="2.60.40.1180">
    <property type="entry name" value="Golgi alpha-mannosidase II"/>
    <property type="match status" value="1"/>
</dbReference>
<dbReference type="GO" id="GO:0004556">
    <property type="term" value="F:alpha-amylase activity"/>
    <property type="evidence" value="ECO:0007669"/>
    <property type="project" value="TreeGrafter"/>
</dbReference>
<dbReference type="Gene3D" id="3.90.400.10">
    <property type="entry name" value="Oligo-1,6-glucosidase, Domain 2"/>
    <property type="match status" value="1"/>
</dbReference>
<evidence type="ECO:0000256" key="1">
    <source>
        <dbReference type="ARBA" id="ARBA00004496"/>
    </source>
</evidence>
<dbReference type="Pfam" id="PF23915">
    <property type="entry name" value="SusG_C"/>
    <property type="match status" value="1"/>
</dbReference>